<keyword evidence="2 7" id="KW-0699">rRNA-binding</keyword>
<dbReference type="InterPro" id="IPR036967">
    <property type="entry name" value="Ribosomal_uS11_sf"/>
</dbReference>
<dbReference type="NCBIfam" id="TIGR03632">
    <property type="entry name" value="uS11_bact"/>
    <property type="match status" value="1"/>
</dbReference>
<dbReference type="EMBL" id="KC684276">
    <property type="protein sequence ID" value="AGL11976.1"/>
    <property type="molecule type" value="Genomic_DNA"/>
</dbReference>
<dbReference type="InterPro" id="IPR019981">
    <property type="entry name" value="Ribosomal_uS11_bac-type"/>
</dbReference>
<evidence type="ECO:0000256" key="1">
    <source>
        <dbReference type="ARBA" id="ARBA00006194"/>
    </source>
</evidence>
<dbReference type="InterPro" id="IPR018102">
    <property type="entry name" value="Ribosomal_uS11_CS"/>
</dbReference>
<dbReference type="GO" id="GO:0005840">
    <property type="term" value="C:ribosome"/>
    <property type="evidence" value="ECO:0007669"/>
    <property type="project" value="UniProtKB-KW"/>
</dbReference>
<dbReference type="Pfam" id="PF00411">
    <property type="entry name" value="Ribosomal_S11"/>
    <property type="match status" value="1"/>
</dbReference>
<gene>
    <name evidence="7 9" type="primary">rps11</name>
</gene>
<dbReference type="Gene3D" id="3.30.420.80">
    <property type="entry name" value="Ribosomal protein S11"/>
    <property type="match status" value="1"/>
</dbReference>
<keyword evidence="9" id="KW-0150">Chloroplast</keyword>
<evidence type="ECO:0000256" key="6">
    <source>
        <dbReference type="ARBA" id="ARBA00035260"/>
    </source>
</evidence>
<evidence type="ECO:0000256" key="5">
    <source>
        <dbReference type="ARBA" id="ARBA00023274"/>
    </source>
</evidence>
<dbReference type="PIRSF" id="PIRSF002131">
    <property type="entry name" value="Ribosomal_S11"/>
    <property type="match status" value="1"/>
</dbReference>
<name>A0A023HHR2_9EUGL</name>
<evidence type="ECO:0000313" key="9">
    <source>
        <dbReference type="EMBL" id="AGL11976.1"/>
    </source>
</evidence>
<dbReference type="SUPFAM" id="SSF53137">
    <property type="entry name" value="Translational machinery components"/>
    <property type="match status" value="1"/>
</dbReference>
<keyword evidence="4 7" id="KW-0689">Ribosomal protein</keyword>
<evidence type="ECO:0000256" key="7">
    <source>
        <dbReference type="HAMAP-Rule" id="MF_01310"/>
    </source>
</evidence>
<keyword evidence="9" id="KW-0934">Plastid</keyword>
<proteinExistence type="inferred from homology"/>
<dbReference type="PROSITE" id="PS00054">
    <property type="entry name" value="RIBOSOMAL_S11"/>
    <property type="match status" value="1"/>
</dbReference>
<comment type="subcellular location">
    <subcellularLocation>
        <location evidence="7">Plastid</location>
        <location evidence="7">Chloroplast</location>
    </subcellularLocation>
</comment>
<dbReference type="GO" id="GO:0003735">
    <property type="term" value="F:structural constituent of ribosome"/>
    <property type="evidence" value="ECO:0007669"/>
    <property type="project" value="InterPro"/>
</dbReference>
<dbReference type="GO" id="GO:1990904">
    <property type="term" value="C:ribonucleoprotein complex"/>
    <property type="evidence" value="ECO:0007669"/>
    <property type="project" value="UniProtKB-KW"/>
</dbReference>
<reference evidence="9" key="1">
    <citation type="journal article" date="2014" name="Phycologia">
        <title>Characterization of Euglenaformis gen. nov. and the chloroplast genome of Euglenaformis [Euglena] proxima (Euglenophyta).</title>
        <authorList>
            <person name="Bennett M.S."/>
            <person name="Wiegert K.E."/>
            <person name="Triemer R.E."/>
        </authorList>
    </citation>
    <scope>NUCLEOTIDE SEQUENCE</scope>
    <source>
        <strain evidence="9">SAG 1224-11a</strain>
    </source>
</reference>
<dbReference type="PANTHER" id="PTHR11759">
    <property type="entry name" value="40S RIBOSOMAL PROTEIN S14/30S RIBOSOMAL PROTEIN S11"/>
    <property type="match status" value="1"/>
</dbReference>
<evidence type="ECO:0000256" key="2">
    <source>
        <dbReference type="ARBA" id="ARBA00022730"/>
    </source>
</evidence>
<organism evidence="9">
    <name type="scientific">Euglenaformis proxima</name>
    <dbReference type="NCBI Taxonomy" id="299110"/>
    <lineage>
        <taxon>Eukaryota</taxon>
        <taxon>Discoba</taxon>
        <taxon>Euglenozoa</taxon>
        <taxon>Euglenida</taxon>
        <taxon>Spirocuta</taxon>
        <taxon>Euglenophyceae</taxon>
        <taxon>Euglenales</taxon>
        <taxon>Euglenaceae</taxon>
        <taxon>Euglenaformis</taxon>
    </lineage>
</organism>
<dbReference type="GeneID" id="19522558"/>
<comment type="subunit">
    <text evidence="7">Part of the 30S ribosomal subunit.</text>
</comment>
<protein>
    <recommendedName>
        <fullName evidence="6 7">Small ribosomal subunit protein uS11c</fullName>
    </recommendedName>
</protein>
<dbReference type="InterPro" id="IPR001971">
    <property type="entry name" value="Ribosomal_uS11"/>
</dbReference>
<dbReference type="GO" id="GO:0009507">
    <property type="term" value="C:chloroplast"/>
    <property type="evidence" value="ECO:0007669"/>
    <property type="project" value="UniProtKB-SubCell"/>
</dbReference>
<evidence type="ECO:0000256" key="8">
    <source>
        <dbReference type="RuleBase" id="RU003629"/>
    </source>
</evidence>
<dbReference type="RefSeq" id="YP_009032710.1">
    <property type="nucleotide sequence ID" value="NC_024154.1"/>
</dbReference>
<evidence type="ECO:0000256" key="3">
    <source>
        <dbReference type="ARBA" id="ARBA00022884"/>
    </source>
</evidence>
<dbReference type="GO" id="GO:0019843">
    <property type="term" value="F:rRNA binding"/>
    <property type="evidence" value="ECO:0007669"/>
    <property type="project" value="UniProtKB-UniRule"/>
</dbReference>
<keyword evidence="5 7" id="KW-0687">Ribonucleoprotein</keyword>
<accession>A0A023HHR2</accession>
<dbReference type="AlphaFoldDB" id="A0A023HHR2"/>
<dbReference type="GO" id="GO:0006412">
    <property type="term" value="P:translation"/>
    <property type="evidence" value="ECO:0007669"/>
    <property type="project" value="UniProtKB-UniRule"/>
</dbReference>
<keyword evidence="3 7" id="KW-0694">RNA-binding</keyword>
<comment type="similarity">
    <text evidence="1 7 8">Belongs to the universal ribosomal protein uS11 family.</text>
</comment>
<evidence type="ECO:0000256" key="4">
    <source>
        <dbReference type="ARBA" id="ARBA00022980"/>
    </source>
</evidence>
<dbReference type="NCBIfam" id="NF003698">
    <property type="entry name" value="PRK05309.1"/>
    <property type="match status" value="1"/>
</dbReference>
<dbReference type="HAMAP" id="MF_01310">
    <property type="entry name" value="Ribosomal_uS11"/>
    <property type="match status" value="1"/>
</dbReference>
<sequence length="128" mass="13971">MISKNKLTVKKLKKISRGILHVKTSFNNTIVCVTDMKGNVISWASSGSCGFKGSRKSTTFSAQTSAETCMKKAIEVGIKQIDINLSGSGSGREMVIRSIQNLGVFINCIKDITPLPHNGCRPTKKRRI</sequence>
<geneLocation type="chloroplast" evidence="9"/>